<gene>
    <name evidence="2" type="ORF">Pfl04_39380</name>
</gene>
<protein>
    <submittedName>
        <fullName evidence="2">Uncharacterized protein</fullName>
    </submittedName>
</protein>
<comment type="caution">
    <text evidence="2">The sequence shown here is derived from an EMBL/GenBank/DDBJ whole genome shotgun (WGS) entry which is preliminary data.</text>
</comment>
<evidence type="ECO:0000313" key="2">
    <source>
        <dbReference type="EMBL" id="GIG75534.1"/>
    </source>
</evidence>
<accession>A0A8J3LXD6</accession>
<evidence type="ECO:0000313" key="3">
    <source>
        <dbReference type="Proteomes" id="UP000653674"/>
    </source>
</evidence>
<feature type="region of interest" description="Disordered" evidence="1">
    <location>
        <begin position="61"/>
        <end position="84"/>
    </location>
</feature>
<dbReference type="Proteomes" id="UP000653674">
    <property type="component" value="Unassembled WGS sequence"/>
</dbReference>
<organism evidence="2 3">
    <name type="scientific">Planosporangium flavigriseum</name>
    <dbReference type="NCBI Taxonomy" id="373681"/>
    <lineage>
        <taxon>Bacteria</taxon>
        <taxon>Bacillati</taxon>
        <taxon>Actinomycetota</taxon>
        <taxon>Actinomycetes</taxon>
        <taxon>Micromonosporales</taxon>
        <taxon>Micromonosporaceae</taxon>
        <taxon>Planosporangium</taxon>
    </lineage>
</organism>
<dbReference type="AlphaFoldDB" id="A0A8J3LXD6"/>
<keyword evidence="3" id="KW-1185">Reference proteome</keyword>
<name>A0A8J3LXD6_9ACTN</name>
<dbReference type="EMBL" id="BONU01000033">
    <property type="protein sequence ID" value="GIG75534.1"/>
    <property type="molecule type" value="Genomic_DNA"/>
</dbReference>
<evidence type="ECO:0000256" key="1">
    <source>
        <dbReference type="SAM" id="MobiDB-lite"/>
    </source>
</evidence>
<proteinExistence type="predicted"/>
<reference evidence="2" key="1">
    <citation type="submission" date="2021-01" db="EMBL/GenBank/DDBJ databases">
        <title>Whole genome shotgun sequence of Planosporangium flavigriseum NBRC 105377.</title>
        <authorList>
            <person name="Komaki H."/>
            <person name="Tamura T."/>
        </authorList>
    </citation>
    <scope>NUCLEOTIDE SEQUENCE</scope>
    <source>
        <strain evidence="2">NBRC 105377</strain>
    </source>
</reference>
<sequence>MTTTTYYAMTADTQLAEAQHLLDTHVTSSADGRCVECGIPGPCPKRETAVVMFSRTLRLPRRQPGATRPDAIRRLPPSDGWFGS</sequence>